<gene>
    <name evidence="1" type="ORF">MW7_004995</name>
</gene>
<organism evidence="1 2">
    <name type="scientific">Imbroritus primus</name>
    <dbReference type="NCBI Taxonomy" id="3058603"/>
    <lineage>
        <taxon>Bacteria</taxon>
        <taxon>Pseudomonadati</taxon>
        <taxon>Pseudomonadota</taxon>
        <taxon>Betaproteobacteria</taxon>
        <taxon>Burkholderiales</taxon>
        <taxon>Burkholderiaceae</taxon>
        <taxon>Imbroritus</taxon>
    </lineage>
</organism>
<proteinExistence type="predicted"/>
<keyword evidence="2" id="KW-1185">Reference proteome</keyword>
<accession>A0ACD3SPT9</accession>
<evidence type="ECO:0000313" key="2">
    <source>
        <dbReference type="Proteomes" id="UP000004277"/>
    </source>
</evidence>
<evidence type="ECO:0000313" key="1">
    <source>
        <dbReference type="EMBL" id="TMS58118.1"/>
    </source>
</evidence>
<name>A0ACD3SPT9_9BURK</name>
<dbReference type="EMBL" id="AKCV02000015">
    <property type="protein sequence ID" value="TMS58118.1"/>
    <property type="molecule type" value="Genomic_DNA"/>
</dbReference>
<reference evidence="1" key="1">
    <citation type="submission" date="2019-05" db="EMBL/GenBank/DDBJ databases">
        <title>Revised genome assembly of Burkholderiaceae (previously Ralstonia) sp. PBA.</title>
        <authorList>
            <person name="Gan H.M."/>
        </authorList>
    </citation>
    <scope>NUCLEOTIDE SEQUENCE</scope>
    <source>
        <strain evidence="1">PBA</strain>
    </source>
</reference>
<sequence>MRHADPADDRGSPGAVAGSGRKPCRYGHGRKWRMLVKPPQGVTLIELLVAIALLGLIAALGIPNLAGMLERQRALLLADRFAATLATARAIALTERRPVMIAPHGQGWRDGWQLCVDHDDDERCGRADRTVQQTPPAPSGALLQWTSSTTNDDIRFAPVGYSRRKTGGFVAGTMRIIVGNTIRLVTLSAQGRVRICAPSDDPACGPTP</sequence>
<comment type="caution">
    <text evidence="1">The sequence shown here is derived from an EMBL/GenBank/DDBJ whole genome shotgun (WGS) entry which is preliminary data.</text>
</comment>
<dbReference type="Proteomes" id="UP000004277">
    <property type="component" value="Unassembled WGS sequence"/>
</dbReference>
<protein>
    <submittedName>
        <fullName evidence="1">Prepilin-type N-terminal cleavage/methylation domain-containing protein</fullName>
    </submittedName>
</protein>